<comment type="caution">
    <text evidence="3">The sequence shown here is derived from an EMBL/GenBank/DDBJ whole genome shotgun (WGS) entry which is preliminary data.</text>
</comment>
<dbReference type="Gene3D" id="2.120.10.80">
    <property type="entry name" value="Kelch-type beta propeller"/>
    <property type="match status" value="1"/>
</dbReference>
<protein>
    <submittedName>
        <fullName evidence="3">Uncharacterized protein</fullName>
    </submittedName>
</protein>
<keyword evidence="4" id="KW-1185">Reference proteome</keyword>
<evidence type="ECO:0000256" key="2">
    <source>
        <dbReference type="ARBA" id="ARBA00022737"/>
    </source>
</evidence>
<dbReference type="SMART" id="SM00612">
    <property type="entry name" value="Kelch"/>
    <property type="match status" value="3"/>
</dbReference>
<reference evidence="4" key="1">
    <citation type="submission" date="2022-10" db="EMBL/GenBank/DDBJ databases">
        <title>Genome assembly of Pristionchus species.</title>
        <authorList>
            <person name="Yoshida K."/>
            <person name="Sommer R.J."/>
        </authorList>
    </citation>
    <scope>NUCLEOTIDE SEQUENCE [LARGE SCALE GENOMIC DNA]</scope>
    <source>
        <strain evidence="4">RS5460</strain>
    </source>
</reference>
<dbReference type="SUPFAM" id="SSF117281">
    <property type="entry name" value="Kelch motif"/>
    <property type="match status" value="1"/>
</dbReference>
<dbReference type="Pfam" id="PF01344">
    <property type="entry name" value="Kelch_1"/>
    <property type="match status" value="3"/>
</dbReference>
<evidence type="ECO:0000313" key="3">
    <source>
        <dbReference type="EMBL" id="GMR57988.1"/>
    </source>
</evidence>
<dbReference type="AlphaFoldDB" id="A0AAN5I9S1"/>
<gene>
    <name evidence="3" type="ORF">PMAYCL1PPCAC_28183</name>
</gene>
<organism evidence="3 4">
    <name type="scientific">Pristionchus mayeri</name>
    <dbReference type="NCBI Taxonomy" id="1317129"/>
    <lineage>
        <taxon>Eukaryota</taxon>
        <taxon>Metazoa</taxon>
        <taxon>Ecdysozoa</taxon>
        <taxon>Nematoda</taxon>
        <taxon>Chromadorea</taxon>
        <taxon>Rhabditida</taxon>
        <taxon>Rhabditina</taxon>
        <taxon>Diplogasteromorpha</taxon>
        <taxon>Diplogasteroidea</taxon>
        <taxon>Neodiplogasteridae</taxon>
        <taxon>Pristionchus</taxon>
    </lineage>
</organism>
<evidence type="ECO:0000313" key="4">
    <source>
        <dbReference type="Proteomes" id="UP001328107"/>
    </source>
</evidence>
<proteinExistence type="predicted"/>
<feature type="non-terminal residue" evidence="3">
    <location>
        <position position="1"/>
    </location>
</feature>
<dbReference type="InterPro" id="IPR006652">
    <property type="entry name" value="Kelch_1"/>
</dbReference>
<evidence type="ECO:0000256" key="1">
    <source>
        <dbReference type="ARBA" id="ARBA00022441"/>
    </source>
</evidence>
<dbReference type="PANTHER" id="PTHR24412">
    <property type="entry name" value="KELCH PROTEIN"/>
    <property type="match status" value="1"/>
</dbReference>
<dbReference type="PANTHER" id="PTHR24412:SF419">
    <property type="entry name" value="KELCH-LIKE PROTEIN 20"/>
    <property type="match status" value="1"/>
</dbReference>
<dbReference type="EMBL" id="BTRK01000006">
    <property type="protein sequence ID" value="GMR57988.1"/>
    <property type="molecule type" value="Genomic_DNA"/>
</dbReference>
<name>A0AAN5I9S1_9BILA</name>
<dbReference type="InterPro" id="IPR015915">
    <property type="entry name" value="Kelch-typ_b-propeller"/>
</dbReference>
<dbReference type="Proteomes" id="UP001328107">
    <property type="component" value="Unassembled WGS sequence"/>
</dbReference>
<sequence length="170" mass="18795">SSTEYTMAFYDHAKDSWTKCQNLPSTRSRNGVAIVGTQIFAIGGYDGMNRLKSVDVYDAMADKWEKTADMNTERSAMGTGVIDGKIYAAGGYNGQALNSMEMLNPADAEPAWTLMAAMTHHRCAPASCLLNGKLYGTVDYVDGSSFLREAERYDPMTNTWTSIMQTNERR</sequence>
<keyword evidence="1" id="KW-0880">Kelch repeat</keyword>
<keyword evidence="2" id="KW-0677">Repeat</keyword>
<accession>A0AAN5I9S1</accession>
<feature type="non-terminal residue" evidence="3">
    <location>
        <position position="170"/>
    </location>
</feature>